<protein>
    <submittedName>
        <fullName evidence="2">Uncharacterized protein</fullName>
    </submittedName>
</protein>
<evidence type="ECO:0000256" key="1">
    <source>
        <dbReference type="SAM" id="Phobius"/>
    </source>
</evidence>
<proteinExistence type="predicted"/>
<keyword evidence="1" id="KW-0812">Transmembrane</keyword>
<dbReference type="Proteomes" id="UP000590749">
    <property type="component" value="Unassembled WGS sequence"/>
</dbReference>
<sequence length="135" mass="14418">MRRTTLGALFFGWLYGVPFLLIVGLIRRYTLPTFATRAEAEHFATVTDRYLGTALGLNVAVPVLGLLVAVMLRDRYWRTHFLGALAGMLLFLAAYGIAATQSAAPLIGTVPPALEPVPEVTVCIPTSGGRTCPGG</sequence>
<keyword evidence="3" id="KW-1185">Reference proteome</keyword>
<reference evidence="2 3" key="1">
    <citation type="submission" date="2020-08" db="EMBL/GenBank/DDBJ databases">
        <title>Genomic Encyclopedia of Type Strains, Phase III (KMG-III): the genomes of soil and plant-associated and newly described type strains.</title>
        <authorList>
            <person name="Whitman W."/>
        </authorList>
    </citation>
    <scope>NUCLEOTIDE SEQUENCE [LARGE SCALE GENOMIC DNA]</scope>
    <source>
        <strain evidence="2 3">CECT 3287</strain>
    </source>
</reference>
<evidence type="ECO:0000313" key="2">
    <source>
        <dbReference type="EMBL" id="MBB3095557.1"/>
    </source>
</evidence>
<evidence type="ECO:0000313" key="3">
    <source>
        <dbReference type="Proteomes" id="UP000590749"/>
    </source>
</evidence>
<organism evidence="2 3">
    <name type="scientific">Actinoplanes campanulatus</name>
    <dbReference type="NCBI Taxonomy" id="113559"/>
    <lineage>
        <taxon>Bacteria</taxon>
        <taxon>Bacillati</taxon>
        <taxon>Actinomycetota</taxon>
        <taxon>Actinomycetes</taxon>
        <taxon>Micromonosporales</taxon>
        <taxon>Micromonosporaceae</taxon>
        <taxon>Actinoplanes</taxon>
    </lineage>
</organism>
<dbReference type="AlphaFoldDB" id="A0A7W5AGC1"/>
<gene>
    <name evidence="2" type="ORF">FHR83_003227</name>
</gene>
<dbReference type="EMBL" id="JACHXF010000006">
    <property type="protein sequence ID" value="MBB3095557.1"/>
    <property type="molecule type" value="Genomic_DNA"/>
</dbReference>
<dbReference type="RefSeq" id="WP_183220389.1">
    <property type="nucleotide sequence ID" value="NZ_BMPW01000004.1"/>
</dbReference>
<feature type="transmembrane region" description="Helical" evidence="1">
    <location>
        <begin position="79"/>
        <end position="98"/>
    </location>
</feature>
<keyword evidence="1" id="KW-1133">Transmembrane helix</keyword>
<feature type="transmembrane region" description="Helical" evidence="1">
    <location>
        <begin position="7"/>
        <end position="30"/>
    </location>
</feature>
<comment type="caution">
    <text evidence="2">The sequence shown here is derived from an EMBL/GenBank/DDBJ whole genome shotgun (WGS) entry which is preliminary data.</text>
</comment>
<accession>A0A7W5AGC1</accession>
<feature type="transmembrane region" description="Helical" evidence="1">
    <location>
        <begin position="50"/>
        <end position="72"/>
    </location>
</feature>
<name>A0A7W5AGC1_9ACTN</name>
<keyword evidence="1" id="KW-0472">Membrane</keyword>